<feature type="transmembrane region" description="Helical" evidence="1">
    <location>
        <begin position="154"/>
        <end position="177"/>
    </location>
</feature>
<dbReference type="Gene3D" id="1.20.120.1220">
    <property type="match status" value="1"/>
</dbReference>
<dbReference type="OrthoDB" id="5508079at2"/>
<protein>
    <submittedName>
        <fullName evidence="3">Peptidase A24A prepilin type IV</fullName>
    </submittedName>
</protein>
<organism evidence="3 4">
    <name type="scientific">Pseudobacteroides cellulosolvens ATCC 35603 = DSM 2933</name>
    <dbReference type="NCBI Taxonomy" id="398512"/>
    <lineage>
        <taxon>Bacteria</taxon>
        <taxon>Bacillati</taxon>
        <taxon>Bacillota</taxon>
        <taxon>Clostridia</taxon>
        <taxon>Eubacteriales</taxon>
        <taxon>Oscillospiraceae</taxon>
        <taxon>Pseudobacteroides</taxon>
    </lineage>
</organism>
<feature type="transmembrane region" description="Helical" evidence="1">
    <location>
        <begin position="53"/>
        <end position="72"/>
    </location>
</feature>
<accession>A0A0L6JH83</accession>
<dbReference type="GO" id="GO:0004190">
    <property type="term" value="F:aspartic-type endopeptidase activity"/>
    <property type="evidence" value="ECO:0007669"/>
    <property type="project" value="InterPro"/>
</dbReference>
<keyword evidence="1" id="KW-0472">Membrane</keyword>
<comment type="caution">
    <text evidence="3">The sequence shown here is derived from an EMBL/GenBank/DDBJ whole genome shotgun (WGS) entry which is preliminary data.</text>
</comment>
<dbReference type="STRING" id="398512.Bccel_0332"/>
<dbReference type="EMBL" id="LGTC01000001">
    <property type="protein sequence ID" value="KNY25075.1"/>
    <property type="molecule type" value="Genomic_DNA"/>
</dbReference>
<keyword evidence="4" id="KW-1185">Reference proteome</keyword>
<gene>
    <name evidence="3" type="ORF">Bccel_0332</name>
</gene>
<dbReference type="GO" id="GO:0016020">
    <property type="term" value="C:membrane"/>
    <property type="evidence" value="ECO:0007669"/>
    <property type="project" value="InterPro"/>
</dbReference>
<keyword evidence="1" id="KW-1133">Transmembrane helix</keyword>
<dbReference type="AlphaFoldDB" id="A0A0L6JH83"/>
<dbReference type="RefSeq" id="WP_036946230.1">
    <property type="nucleotide sequence ID" value="NZ_KN050763.1"/>
</dbReference>
<name>A0A0L6JH83_9FIRM</name>
<dbReference type="InterPro" id="IPR000045">
    <property type="entry name" value="Prepilin_IV_endopep_pep"/>
</dbReference>
<dbReference type="Proteomes" id="UP000036923">
    <property type="component" value="Unassembled WGS sequence"/>
</dbReference>
<feature type="transmembrane region" description="Helical" evidence="1">
    <location>
        <begin position="92"/>
        <end position="114"/>
    </location>
</feature>
<dbReference type="Pfam" id="PF01478">
    <property type="entry name" value="Peptidase_A24"/>
    <property type="match status" value="1"/>
</dbReference>
<feature type="domain" description="Prepilin type IV endopeptidase peptidase" evidence="2">
    <location>
        <begin position="7"/>
        <end position="108"/>
    </location>
</feature>
<proteinExistence type="predicted"/>
<evidence type="ECO:0000259" key="2">
    <source>
        <dbReference type="Pfam" id="PF01478"/>
    </source>
</evidence>
<evidence type="ECO:0000313" key="4">
    <source>
        <dbReference type="Proteomes" id="UP000036923"/>
    </source>
</evidence>
<reference evidence="4" key="1">
    <citation type="submission" date="2015-07" db="EMBL/GenBank/DDBJ databases">
        <title>Near-Complete Genome Sequence of the Cellulolytic Bacterium Bacteroides (Pseudobacteroides) cellulosolvens ATCC 35603.</title>
        <authorList>
            <person name="Dassa B."/>
            <person name="Utturkar S.M."/>
            <person name="Klingeman D.M."/>
            <person name="Hurt R.A."/>
            <person name="Keller M."/>
            <person name="Xu J."/>
            <person name="Reddy Y.H.K."/>
            <person name="Borovok I."/>
            <person name="Grinberg I.R."/>
            <person name="Lamed R."/>
            <person name="Zhivin O."/>
            <person name="Bayer E.A."/>
            <person name="Brown S.D."/>
        </authorList>
    </citation>
    <scope>NUCLEOTIDE SEQUENCE [LARGE SCALE GENOMIC DNA]</scope>
    <source>
        <strain evidence="4">DSM 2933</strain>
    </source>
</reference>
<sequence length="179" mass="20314">MEVKIALLFMVIALAVYNDIRSFKIKNLITYPAVIFGIVINTYFYGIHGLKDTIIAVFIPIIVLFIFFTLRMLGAGDIKLYCAIGAIMGCKFVAVCLVYSFLVGGFISVTILLLRKNVLQRFKILFNYIKATIVLMKVDKYQDFTNDKNGLFRFSYAVLGGTIISLVDMFLFSFSFWGK</sequence>
<keyword evidence="1" id="KW-0812">Transmembrane</keyword>
<evidence type="ECO:0000313" key="3">
    <source>
        <dbReference type="EMBL" id="KNY25075.1"/>
    </source>
</evidence>
<evidence type="ECO:0000256" key="1">
    <source>
        <dbReference type="SAM" id="Phobius"/>
    </source>
</evidence>
<dbReference type="eggNOG" id="COG1989">
    <property type="taxonomic scope" value="Bacteria"/>
</dbReference>
<feature type="transmembrane region" description="Helical" evidence="1">
    <location>
        <begin position="28"/>
        <end position="46"/>
    </location>
</feature>